<keyword evidence="3" id="KW-1185">Reference proteome</keyword>
<organism evidence="2 3">
    <name type="scientific">Anthostomella pinea</name>
    <dbReference type="NCBI Taxonomy" id="933095"/>
    <lineage>
        <taxon>Eukaryota</taxon>
        <taxon>Fungi</taxon>
        <taxon>Dikarya</taxon>
        <taxon>Ascomycota</taxon>
        <taxon>Pezizomycotina</taxon>
        <taxon>Sordariomycetes</taxon>
        <taxon>Xylariomycetidae</taxon>
        <taxon>Xylariales</taxon>
        <taxon>Xylariaceae</taxon>
        <taxon>Anthostomella</taxon>
    </lineage>
</organism>
<feature type="compositionally biased region" description="Pro residues" evidence="1">
    <location>
        <begin position="1"/>
        <end position="12"/>
    </location>
</feature>
<evidence type="ECO:0000313" key="3">
    <source>
        <dbReference type="Proteomes" id="UP001295740"/>
    </source>
</evidence>
<sequence length="285" mass="30279">MASPNPPPPTSTPTPITTQPQPQPPSSQTPSPTQPPLAPNANPYIHNIALAITPLSLLALFLPPRKLDVRAVVLGGVTLWGTNQLVYDYSGRSSMQRFGHRVAQMGGTELPEGAKVTQMRLRQERERMRAAGVGTGVGGSGVGVASGGSAGGLGSVGKMELTAEQRRFFEEQEQTRRLNGTAGAASQNAQDKDGKDGEEKRGVTGVLDKIWMGDETPDWKEKRDRREKKALSEGGDGIWGLITEQIWEVWNQGGKTKTKTGEEDNGAVAAAAAKSNAGESGEKKS</sequence>
<dbReference type="AlphaFoldDB" id="A0AAI8VNI5"/>
<name>A0AAI8VNI5_9PEZI</name>
<comment type="caution">
    <text evidence="2">The sequence shown here is derived from an EMBL/GenBank/DDBJ whole genome shotgun (WGS) entry which is preliminary data.</text>
</comment>
<proteinExistence type="predicted"/>
<accession>A0AAI8VNI5</accession>
<evidence type="ECO:0000256" key="1">
    <source>
        <dbReference type="SAM" id="MobiDB-lite"/>
    </source>
</evidence>
<feature type="region of interest" description="Disordered" evidence="1">
    <location>
        <begin position="1"/>
        <end position="40"/>
    </location>
</feature>
<evidence type="ECO:0000313" key="2">
    <source>
        <dbReference type="EMBL" id="CAJ2508180.1"/>
    </source>
</evidence>
<dbReference type="Proteomes" id="UP001295740">
    <property type="component" value="Unassembled WGS sequence"/>
</dbReference>
<dbReference type="EMBL" id="CAUWAG010000010">
    <property type="protein sequence ID" value="CAJ2508180.1"/>
    <property type="molecule type" value="Genomic_DNA"/>
</dbReference>
<feature type="compositionally biased region" description="Pro residues" evidence="1">
    <location>
        <begin position="21"/>
        <end position="38"/>
    </location>
</feature>
<feature type="compositionally biased region" description="Basic and acidic residues" evidence="1">
    <location>
        <begin position="190"/>
        <end position="202"/>
    </location>
</feature>
<protein>
    <submittedName>
        <fullName evidence="2">Uu.00g093660.m01.CDS01</fullName>
    </submittedName>
</protein>
<feature type="region of interest" description="Disordered" evidence="1">
    <location>
        <begin position="173"/>
        <end position="203"/>
    </location>
</feature>
<reference evidence="2" key="1">
    <citation type="submission" date="2023-10" db="EMBL/GenBank/DDBJ databases">
        <authorList>
            <person name="Hackl T."/>
        </authorList>
    </citation>
    <scope>NUCLEOTIDE SEQUENCE</scope>
</reference>
<gene>
    <name evidence="2" type="ORF">KHLLAP_LOCUS8648</name>
</gene>